<name>A0A372FRY9_9ACTN</name>
<dbReference type="Proteomes" id="UP000262621">
    <property type="component" value="Unassembled WGS sequence"/>
</dbReference>
<protein>
    <recommendedName>
        <fullName evidence="3">HTH hxlR-type domain-containing protein</fullName>
    </recommendedName>
</protein>
<comment type="caution">
    <text evidence="1">The sequence shown here is derived from an EMBL/GenBank/DDBJ whole genome shotgun (WGS) entry which is preliminary data.</text>
</comment>
<evidence type="ECO:0008006" key="3">
    <source>
        <dbReference type="Google" id="ProtNLM"/>
    </source>
</evidence>
<reference evidence="1 2" key="1">
    <citation type="submission" date="2018-08" db="EMBL/GenBank/DDBJ databases">
        <title>Verrucosispora craniellae sp. nov., isolated from a marine sponge in the South China Sea.</title>
        <authorList>
            <person name="Li L."/>
            <person name="Lin H.W."/>
        </authorList>
    </citation>
    <scope>NUCLEOTIDE SEQUENCE [LARGE SCALE GENOMIC DNA]</scope>
    <source>
        <strain evidence="1 2">LHW63014</strain>
    </source>
</reference>
<proteinExistence type="predicted"/>
<gene>
    <name evidence="1" type="ORF">D0Q02_27320</name>
</gene>
<sequence length="82" mass="8985">MFTMGMLTKEDVPCGMQGAYSLTEKGISLVPLLFELAVVGSMLDPTTQTTVPQYADLYGHPERIAAFQDELRSRHLPATPTV</sequence>
<dbReference type="EMBL" id="QVFU01000055">
    <property type="protein sequence ID" value="RFS43542.1"/>
    <property type="molecule type" value="Genomic_DNA"/>
</dbReference>
<keyword evidence="2" id="KW-1185">Reference proteome</keyword>
<organism evidence="1 2">
    <name type="scientific">Micromonospora craniellae</name>
    <dbReference type="NCBI Taxonomy" id="2294034"/>
    <lineage>
        <taxon>Bacteria</taxon>
        <taxon>Bacillati</taxon>
        <taxon>Actinomycetota</taxon>
        <taxon>Actinomycetes</taxon>
        <taxon>Micromonosporales</taxon>
        <taxon>Micromonosporaceae</taxon>
        <taxon>Micromonospora</taxon>
    </lineage>
</organism>
<accession>A0A372FRY9</accession>
<evidence type="ECO:0000313" key="2">
    <source>
        <dbReference type="Proteomes" id="UP000262621"/>
    </source>
</evidence>
<dbReference type="AlphaFoldDB" id="A0A372FRY9"/>
<evidence type="ECO:0000313" key="1">
    <source>
        <dbReference type="EMBL" id="RFS43542.1"/>
    </source>
</evidence>